<sequence length="390" mass="39637">MYHKLSGFIVLGILLGALMGAVEGCGSEPFVFPCDPLKRPCPDPYTCIEEVCYLPDAGTDSSSGGGPASAIGCTGPCIPHPPDAWDLRALWHGPAAEAPQICPALGTDGETALPLFVGRADVSAPPANCDTCKCTEATGACTTLPETIEVRAATCGAAGTSTPFGGPDGWDGSCTNANALAAGAMCGGALCAQSIAVSPLGAPTGETCASFAEPIPVTQYGLPAPTWATAAIGCLIPTCNVPSASCLPSIRRLPDGFQTCIKRGGEHVCPAGWNGDRFVVYEVTHEKPGWLEGRECTACECGAPVGGACLARVRTFEDGACSKLLSDDGISSVVEQCSNVPLAGLAIGSKEITPPEYLPGACAPSGGEPSGDVKEDPEQVVTFCCRPPDT</sequence>
<keyword evidence="2" id="KW-1185">Reference proteome</keyword>
<name>A0ABT6P452_9BACT</name>
<comment type="caution">
    <text evidence="1">The sequence shown here is derived from an EMBL/GenBank/DDBJ whole genome shotgun (WGS) entry which is preliminary data.</text>
</comment>
<gene>
    <name evidence="1" type="ORF">QHF89_38140</name>
</gene>
<evidence type="ECO:0000313" key="2">
    <source>
        <dbReference type="Proteomes" id="UP001160301"/>
    </source>
</evidence>
<dbReference type="RefSeq" id="WP_136972368.1">
    <property type="nucleotide sequence ID" value="NZ_JARZHI010000057.1"/>
</dbReference>
<proteinExistence type="predicted"/>
<dbReference type="EMBL" id="JARZHI010000057">
    <property type="protein sequence ID" value="MDI1435385.1"/>
    <property type="molecule type" value="Genomic_DNA"/>
</dbReference>
<reference evidence="1 2" key="1">
    <citation type="submission" date="2023-04" db="EMBL/GenBank/DDBJ databases">
        <title>The genome sequence of Polyangium sorediatum DSM14670.</title>
        <authorList>
            <person name="Zhang X."/>
        </authorList>
    </citation>
    <scope>NUCLEOTIDE SEQUENCE [LARGE SCALE GENOMIC DNA]</scope>
    <source>
        <strain evidence="1 2">DSM 14670</strain>
    </source>
</reference>
<accession>A0ABT6P452</accession>
<dbReference type="Proteomes" id="UP001160301">
    <property type="component" value="Unassembled WGS sequence"/>
</dbReference>
<protein>
    <submittedName>
        <fullName evidence="1">Uncharacterized protein</fullName>
    </submittedName>
</protein>
<organism evidence="1 2">
    <name type="scientific">Polyangium sorediatum</name>
    <dbReference type="NCBI Taxonomy" id="889274"/>
    <lineage>
        <taxon>Bacteria</taxon>
        <taxon>Pseudomonadati</taxon>
        <taxon>Myxococcota</taxon>
        <taxon>Polyangia</taxon>
        <taxon>Polyangiales</taxon>
        <taxon>Polyangiaceae</taxon>
        <taxon>Polyangium</taxon>
    </lineage>
</organism>
<evidence type="ECO:0000313" key="1">
    <source>
        <dbReference type="EMBL" id="MDI1435385.1"/>
    </source>
</evidence>